<sequence>MSDMSDLCPIFNTGVYSEITIPEVLLAAISTTGYARTGLKFSRSVSVTAAFVRCRTAVLSTTAAIVVKLAKAASKAATGTVFASLKLSKTNGASTLFFQAMTVTSKNFGPTDVLQVKTGAKETLARTVELIVRYKEK</sequence>
<accession>A0A6H1ZXC9</accession>
<evidence type="ECO:0000313" key="2">
    <source>
        <dbReference type="EMBL" id="QJH98504.1"/>
    </source>
</evidence>
<reference evidence="1" key="1">
    <citation type="submission" date="2020-03" db="EMBL/GenBank/DDBJ databases">
        <title>The deep terrestrial virosphere.</title>
        <authorList>
            <person name="Holmfeldt K."/>
            <person name="Nilsson E."/>
            <person name="Simone D."/>
            <person name="Lopez-Fernandez M."/>
            <person name="Wu X."/>
            <person name="de Brujin I."/>
            <person name="Lundin D."/>
            <person name="Andersson A."/>
            <person name="Bertilsson S."/>
            <person name="Dopson M."/>
        </authorList>
    </citation>
    <scope>NUCLEOTIDE SEQUENCE</scope>
    <source>
        <strain evidence="1">TM448A02486</strain>
        <strain evidence="2">TM448B01332</strain>
    </source>
</reference>
<dbReference type="EMBL" id="MT144737">
    <property type="protein sequence ID" value="QJH98504.1"/>
    <property type="molecule type" value="Genomic_DNA"/>
</dbReference>
<evidence type="ECO:0000313" key="1">
    <source>
        <dbReference type="EMBL" id="QJA52122.1"/>
    </source>
</evidence>
<dbReference type="EMBL" id="MT144314">
    <property type="protein sequence ID" value="QJA52122.1"/>
    <property type="molecule type" value="Genomic_DNA"/>
</dbReference>
<dbReference type="AlphaFoldDB" id="A0A6H1ZXC9"/>
<protein>
    <submittedName>
        <fullName evidence="1">Uncharacterized protein</fullName>
    </submittedName>
</protein>
<proteinExistence type="predicted"/>
<name>A0A6H1ZXC9_9ZZZZ</name>
<gene>
    <name evidence="1" type="ORF">TM448A02486_0009</name>
    <name evidence="2" type="ORF">TM448B01332_0010</name>
</gene>
<organism evidence="1">
    <name type="scientific">viral metagenome</name>
    <dbReference type="NCBI Taxonomy" id="1070528"/>
    <lineage>
        <taxon>unclassified sequences</taxon>
        <taxon>metagenomes</taxon>
        <taxon>organismal metagenomes</taxon>
    </lineage>
</organism>